<keyword evidence="2" id="KW-1185">Reference proteome</keyword>
<protein>
    <submittedName>
        <fullName evidence="1">Uncharacterized protein</fullName>
    </submittedName>
</protein>
<evidence type="ECO:0000313" key="2">
    <source>
        <dbReference type="Proteomes" id="UP001163603"/>
    </source>
</evidence>
<gene>
    <name evidence="1" type="ORF">Pint_05443</name>
</gene>
<proteinExistence type="predicted"/>
<comment type="caution">
    <text evidence="1">The sequence shown here is derived from an EMBL/GenBank/DDBJ whole genome shotgun (WGS) entry which is preliminary data.</text>
</comment>
<evidence type="ECO:0000313" key="1">
    <source>
        <dbReference type="EMBL" id="KAJ0044601.1"/>
    </source>
</evidence>
<name>A0ACC0Z0D0_9ROSI</name>
<sequence length="95" mass="10867">METTLNVGTIMVTFYPNFNMLLKDNALLNALKVQVQIVGEIPKTREFMATLHYQLVYRVHNHTFDLAPPRDPDLADKALFLKVNSQCTHSCTYVP</sequence>
<dbReference type="Proteomes" id="UP001163603">
    <property type="component" value="Chromosome 3"/>
</dbReference>
<reference evidence="2" key="1">
    <citation type="journal article" date="2023" name="G3 (Bethesda)">
        <title>Genome assembly and association tests identify interacting loci associated with vigor, precocity, and sex in interspecific pistachio rootstocks.</title>
        <authorList>
            <person name="Palmer W."/>
            <person name="Jacygrad E."/>
            <person name="Sagayaradj S."/>
            <person name="Cavanaugh K."/>
            <person name="Han R."/>
            <person name="Bertier L."/>
            <person name="Beede B."/>
            <person name="Kafkas S."/>
            <person name="Golino D."/>
            <person name="Preece J."/>
            <person name="Michelmore R."/>
        </authorList>
    </citation>
    <scope>NUCLEOTIDE SEQUENCE [LARGE SCALE GENOMIC DNA]</scope>
</reference>
<accession>A0ACC0Z0D0</accession>
<organism evidence="1 2">
    <name type="scientific">Pistacia integerrima</name>
    <dbReference type="NCBI Taxonomy" id="434235"/>
    <lineage>
        <taxon>Eukaryota</taxon>
        <taxon>Viridiplantae</taxon>
        <taxon>Streptophyta</taxon>
        <taxon>Embryophyta</taxon>
        <taxon>Tracheophyta</taxon>
        <taxon>Spermatophyta</taxon>
        <taxon>Magnoliopsida</taxon>
        <taxon>eudicotyledons</taxon>
        <taxon>Gunneridae</taxon>
        <taxon>Pentapetalae</taxon>
        <taxon>rosids</taxon>
        <taxon>malvids</taxon>
        <taxon>Sapindales</taxon>
        <taxon>Anacardiaceae</taxon>
        <taxon>Pistacia</taxon>
    </lineage>
</organism>
<dbReference type="EMBL" id="CM047738">
    <property type="protein sequence ID" value="KAJ0044601.1"/>
    <property type="molecule type" value="Genomic_DNA"/>
</dbReference>